<proteinExistence type="predicted"/>
<dbReference type="EMBL" id="AH013687">
    <property type="protein sequence ID" value="AAS47552.1"/>
    <property type="molecule type" value="Genomic_DNA"/>
</dbReference>
<sequence>MPRSGVDKGQHSTFDDANLRRQRWKVWGSLILSGLLLGLMLGRLFGPNSMPEEPPHLLTVSADGRGLALRFNRQAHVTAEQLNGALILHIAAQAAAQQGEWHWRKRPVRWRIQEQENGVLLSLVSTQPLLGHWQWSKVEPGWQLLVELQ</sequence>
<keyword evidence="1" id="KW-0472">Membrane</keyword>
<feature type="transmembrane region" description="Helical" evidence="1">
    <location>
        <begin position="26"/>
        <end position="46"/>
    </location>
</feature>
<keyword evidence="1" id="KW-1133">Transmembrane helix</keyword>
<reference evidence="2" key="2">
    <citation type="journal article" date="2004" name="J. Bacteriol.">
        <title>Evidence for a symbiosis island involved in horizontal acquisition of pederin biosynthetic capabilities by the bacterial symbiont of Paederus fuscipes beetles.</title>
        <authorList>
            <person name="Piel J."/>
            <person name="Hofer I."/>
            <person name="Hui D."/>
        </authorList>
    </citation>
    <scope>NUCLEOTIDE SEQUENCE</scope>
</reference>
<protein>
    <submittedName>
        <fullName evidence="2">Uncharacterized protein</fullName>
    </submittedName>
</protein>
<accession>Q6VT90</accession>
<reference evidence="2" key="1">
    <citation type="journal article" date="2002" name="Proc. Natl. Acad. Sci. U.S.A.">
        <title>A polyketide synthase-peptide synthetase gene cluster from an uncultured bacterial symbiont of Paederus beetles.</title>
        <authorList>
            <person name="Piel J."/>
        </authorList>
    </citation>
    <scope>NUCLEOTIDE SEQUENCE</scope>
</reference>
<keyword evidence="1" id="KW-0812">Transmembrane</keyword>
<name>Q6VT90_UNCXX</name>
<evidence type="ECO:0000313" key="2">
    <source>
        <dbReference type="EMBL" id="AAS47552.1"/>
    </source>
</evidence>
<dbReference type="AlphaFoldDB" id="Q6VT90"/>
<organism evidence="2">
    <name type="scientific">symbiont bacterium of Paederus fuscipes</name>
    <dbReference type="NCBI Taxonomy" id="176282"/>
    <lineage>
        <taxon>Bacteria</taxon>
    </lineage>
</organism>
<evidence type="ECO:0000256" key="1">
    <source>
        <dbReference type="SAM" id="Phobius"/>
    </source>
</evidence>